<dbReference type="RefSeq" id="XP_024584062.1">
    <property type="nucleotide sequence ID" value="XM_024718688.2"/>
</dbReference>
<dbReference type="AlphaFoldDB" id="A0A0P1AZ07"/>
<organism evidence="1 2">
    <name type="scientific">Plasmopara halstedii</name>
    <name type="common">Downy mildew of sunflower</name>
    <dbReference type="NCBI Taxonomy" id="4781"/>
    <lineage>
        <taxon>Eukaryota</taxon>
        <taxon>Sar</taxon>
        <taxon>Stramenopiles</taxon>
        <taxon>Oomycota</taxon>
        <taxon>Peronosporomycetes</taxon>
        <taxon>Peronosporales</taxon>
        <taxon>Peronosporaceae</taxon>
        <taxon>Plasmopara</taxon>
    </lineage>
</organism>
<evidence type="ECO:0000313" key="2">
    <source>
        <dbReference type="Proteomes" id="UP000054928"/>
    </source>
</evidence>
<keyword evidence="2" id="KW-1185">Reference proteome</keyword>
<proteinExistence type="predicted"/>
<name>A0A0P1AZ07_PLAHL</name>
<dbReference type="EMBL" id="CCYD01002664">
    <property type="protein sequence ID" value="CEG47693.1"/>
    <property type="molecule type" value="Genomic_DNA"/>
</dbReference>
<sequence>MYENLTCDRFVPSTSIHIITSDFDRFHKSGVAVVDNIYSEKTERNLICKHLLSTMLIPFDHICAATKEATFSSGTESFVIRFIDTIYKAPQVSELA</sequence>
<evidence type="ECO:0000313" key="1">
    <source>
        <dbReference type="EMBL" id="CEG47693.1"/>
    </source>
</evidence>
<protein>
    <submittedName>
        <fullName evidence="1">Uncharacterized protein</fullName>
    </submittedName>
</protein>
<dbReference type="Proteomes" id="UP000054928">
    <property type="component" value="Unassembled WGS sequence"/>
</dbReference>
<dbReference type="GeneID" id="36410090"/>
<accession>A0A0P1AZ07</accession>
<reference evidence="2" key="1">
    <citation type="submission" date="2014-09" db="EMBL/GenBank/DDBJ databases">
        <authorList>
            <person name="Sharma Rahul"/>
            <person name="Thines Marco"/>
        </authorList>
    </citation>
    <scope>NUCLEOTIDE SEQUENCE [LARGE SCALE GENOMIC DNA]</scope>
</reference>